<dbReference type="InterPro" id="IPR002999">
    <property type="entry name" value="Tudor"/>
</dbReference>
<dbReference type="Gene3D" id="2.30.30.140">
    <property type="match status" value="1"/>
</dbReference>
<keyword evidence="3" id="KW-1185">Reference proteome</keyword>
<dbReference type="Proteomes" id="UP000790347">
    <property type="component" value="Unassembled WGS sequence"/>
</dbReference>
<accession>A0A922I8X5</accession>
<dbReference type="PANTHER" id="PTHR16442:SF1">
    <property type="entry name" value="RING FINGER PROTEIN 17"/>
    <property type="match status" value="1"/>
</dbReference>
<name>A0A922I8X5_DERFA</name>
<dbReference type="CDD" id="cd20379">
    <property type="entry name" value="Tudor_dTUD-like"/>
    <property type="match status" value="1"/>
</dbReference>
<dbReference type="SUPFAM" id="SSF63748">
    <property type="entry name" value="Tudor/PWWP/MBT"/>
    <property type="match status" value="1"/>
</dbReference>
<protein>
    <recommendedName>
        <fullName evidence="1">Tudor domain-containing protein</fullName>
    </recommendedName>
</protein>
<dbReference type="InterPro" id="IPR035437">
    <property type="entry name" value="SNase_OB-fold_sf"/>
</dbReference>
<reference evidence="2" key="2">
    <citation type="journal article" date="2022" name="Res Sq">
        <title>Comparative Genomics Reveals Insights into the Divergent Evolution of Astigmatic Mites and Household Pest Adaptations.</title>
        <authorList>
            <person name="Xiong Q."/>
            <person name="Wan A.T.-Y."/>
            <person name="Liu X.-Y."/>
            <person name="Fung C.S.-H."/>
            <person name="Xiao X."/>
            <person name="Malainual N."/>
            <person name="Hou J."/>
            <person name="Wang L."/>
            <person name="Wang M."/>
            <person name="Yang K."/>
            <person name="Cui Y."/>
            <person name="Leung E."/>
            <person name="Nong W."/>
            <person name="Shin S.-K."/>
            <person name="Au S."/>
            <person name="Jeong K.Y."/>
            <person name="Chew F.T."/>
            <person name="Hui J."/>
            <person name="Leung T.F."/>
            <person name="Tungtrongchitr A."/>
            <person name="Zhong N."/>
            <person name="Liu Z."/>
            <person name="Tsui S."/>
        </authorList>
    </citation>
    <scope>NUCLEOTIDE SEQUENCE</scope>
    <source>
        <strain evidence="2">Derf</strain>
        <tissue evidence="2">Whole organism</tissue>
    </source>
</reference>
<comment type="caution">
    <text evidence="2">The sequence shown here is derived from an EMBL/GenBank/DDBJ whole genome shotgun (WGS) entry which is preliminary data.</text>
</comment>
<feature type="domain" description="Tudor" evidence="1">
    <location>
        <begin position="12"/>
        <end position="143"/>
    </location>
</feature>
<proteinExistence type="predicted"/>
<evidence type="ECO:0000313" key="3">
    <source>
        <dbReference type="Proteomes" id="UP000790347"/>
    </source>
</evidence>
<sequence length="233" mass="27088">MSKQKQDHNCMTDESVIVTHVNCPTLFYCRVEQDVERYEQLTKLIRQHIDSEPHSMPDLIRRNSVSGSVISALVYSDIHKDWCRARLISMKCDRNHKPICGKVLLIDFGSIEYVSWKSKFVSTSTLEIDDFNESRGLCFPCSLDNIKPYDDVKLDSEKPLQYEWTSYANFMFKKETTNGKFLLKVMKPDLLNDKIIVCDLLPMNDCSKLDEFPSLSRYLVDSKVARYINVSNF</sequence>
<dbReference type="AlphaFoldDB" id="A0A922I8X5"/>
<dbReference type="GO" id="GO:0005737">
    <property type="term" value="C:cytoplasm"/>
    <property type="evidence" value="ECO:0007669"/>
    <property type="project" value="UniProtKB-ARBA"/>
</dbReference>
<dbReference type="Pfam" id="PF00567">
    <property type="entry name" value="TUDOR"/>
    <property type="match status" value="1"/>
</dbReference>
<dbReference type="PANTHER" id="PTHR16442">
    <property type="entry name" value="RING FINGER PROTEIN 17"/>
    <property type="match status" value="1"/>
</dbReference>
<dbReference type="Gene3D" id="2.40.50.90">
    <property type="match status" value="1"/>
</dbReference>
<organism evidence="2 3">
    <name type="scientific">Dermatophagoides farinae</name>
    <name type="common">American house dust mite</name>
    <dbReference type="NCBI Taxonomy" id="6954"/>
    <lineage>
        <taxon>Eukaryota</taxon>
        <taxon>Metazoa</taxon>
        <taxon>Ecdysozoa</taxon>
        <taxon>Arthropoda</taxon>
        <taxon>Chelicerata</taxon>
        <taxon>Arachnida</taxon>
        <taxon>Acari</taxon>
        <taxon>Acariformes</taxon>
        <taxon>Sarcoptiformes</taxon>
        <taxon>Astigmata</taxon>
        <taxon>Psoroptidia</taxon>
        <taxon>Analgoidea</taxon>
        <taxon>Pyroglyphidae</taxon>
        <taxon>Dermatophagoidinae</taxon>
        <taxon>Dermatophagoides</taxon>
    </lineage>
</organism>
<gene>
    <name evidence="2" type="ORF">DERF_001594</name>
</gene>
<evidence type="ECO:0000259" key="1">
    <source>
        <dbReference type="Pfam" id="PF00567"/>
    </source>
</evidence>
<dbReference type="EMBL" id="ASGP02000001">
    <property type="protein sequence ID" value="KAH9527587.1"/>
    <property type="molecule type" value="Genomic_DNA"/>
</dbReference>
<reference evidence="2" key="1">
    <citation type="submission" date="2013-05" db="EMBL/GenBank/DDBJ databases">
        <authorList>
            <person name="Yim A.K.Y."/>
            <person name="Chan T.F."/>
            <person name="Ji K.M."/>
            <person name="Liu X.Y."/>
            <person name="Zhou J.W."/>
            <person name="Li R.Q."/>
            <person name="Yang K.Y."/>
            <person name="Li J."/>
            <person name="Li M."/>
            <person name="Law P.T.W."/>
            <person name="Wu Y.L."/>
            <person name="Cai Z.L."/>
            <person name="Qin H."/>
            <person name="Bao Y."/>
            <person name="Leung R.K.K."/>
            <person name="Ng P.K.S."/>
            <person name="Zou J."/>
            <person name="Zhong X.J."/>
            <person name="Ran P.X."/>
            <person name="Zhong N.S."/>
            <person name="Liu Z.G."/>
            <person name="Tsui S.K.W."/>
        </authorList>
    </citation>
    <scope>NUCLEOTIDE SEQUENCE</scope>
    <source>
        <strain evidence="2">Derf</strain>
        <tissue evidence="2">Whole organism</tissue>
    </source>
</reference>
<evidence type="ECO:0000313" key="2">
    <source>
        <dbReference type="EMBL" id="KAH9527587.1"/>
    </source>
</evidence>